<name>A0A9X1Q5P3_STRM4</name>
<proteinExistence type="predicted"/>
<gene>
    <name evidence="1" type="ORF">L0P92_32790</name>
</gene>
<dbReference type="RefSeq" id="WP_234766697.1">
    <property type="nucleotide sequence ID" value="NZ_JAKEIP010000203.1"/>
</dbReference>
<keyword evidence="2" id="KW-1185">Reference proteome</keyword>
<evidence type="ECO:0000313" key="2">
    <source>
        <dbReference type="Proteomes" id="UP001139384"/>
    </source>
</evidence>
<dbReference type="Proteomes" id="UP001139384">
    <property type="component" value="Unassembled WGS sequence"/>
</dbReference>
<accession>A0A9X1Q5P3</accession>
<organism evidence="1 2">
    <name type="scientific">Streptomyces muensis</name>
    <dbReference type="NCBI Taxonomy" id="1077944"/>
    <lineage>
        <taxon>Bacteria</taxon>
        <taxon>Bacillati</taxon>
        <taxon>Actinomycetota</taxon>
        <taxon>Actinomycetes</taxon>
        <taxon>Kitasatosporales</taxon>
        <taxon>Streptomycetaceae</taxon>
        <taxon>Streptomyces</taxon>
    </lineage>
</organism>
<sequence length="126" mass="13344">MQEPSLADDLHSVRITTDGVRAGVTLAGHEVSASLSGYALEHRANQPPLLVLYVRPPVDAAVFDGYAQVAVASEVPPTEAIVAFLAGIDPSRLQQAALNRDDLDGSPTELTTAMLRQLTEWAGGRP</sequence>
<evidence type="ECO:0000313" key="1">
    <source>
        <dbReference type="EMBL" id="MCF1598293.1"/>
    </source>
</evidence>
<dbReference type="EMBL" id="JAKEIP010000203">
    <property type="protein sequence ID" value="MCF1598293.1"/>
    <property type="molecule type" value="Genomic_DNA"/>
</dbReference>
<protein>
    <submittedName>
        <fullName evidence="1">Uncharacterized protein</fullName>
    </submittedName>
</protein>
<dbReference type="AlphaFoldDB" id="A0A9X1Q5P3"/>
<comment type="caution">
    <text evidence="1">The sequence shown here is derived from an EMBL/GenBank/DDBJ whole genome shotgun (WGS) entry which is preliminary data.</text>
</comment>
<reference evidence="1" key="1">
    <citation type="submission" date="2022-01" db="EMBL/GenBank/DDBJ databases">
        <title>Draft Genome Sequences of Seven Type Strains of the Genus Streptomyces.</title>
        <authorList>
            <person name="Aziz S."/>
            <person name="Coretto E."/>
            <person name="Chronakova A."/>
            <person name="Sproer C."/>
            <person name="Huber K."/>
            <person name="Nouioui I."/>
            <person name="Gross H."/>
        </authorList>
    </citation>
    <scope>NUCLEOTIDE SEQUENCE</scope>
    <source>
        <strain evidence="1">DSM 103493</strain>
    </source>
</reference>